<dbReference type="AlphaFoldDB" id="A0A7W8H935"/>
<feature type="signal peptide" evidence="2">
    <location>
        <begin position="1"/>
        <end position="19"/>
    </location>
</feature>
<keyword evidence="3" id="KW-0449">Lipoprotein</keyword>
<dbReference type="EMBL" id="JACHFW010000001">
    <property type="protein sequence ID" value="MBB5263420.1"/>
    <property type="molecule type" value="Genomic_DNA"/>
</dbReference>
<evidence type="ECO:0000313" key="3">
    <source>
        <dbReference type="EMBL" id="MBB5263420.1"/>
    </source>
</evidence>
<accession>A0A7W8H935</accession>
<comment type="caution">
    <text evidence="3">The sequence shown here is derived from an EMBL/GenBank/DDBJ whole genome shotgun (WGS) entry which is preliminary data.</text>
</comment>
<sequence length="81" mass="8724">MKKKSLLGILAVLMVFALALTGCGQQGEQNTGATGSEGQNETVENGDGVVESDNDDITDVVRLWATRQRKMLMVTTSMLLH</sequence>
<gene>
    <name evidence="3" type="ORF">HNP82_000514</name>
</gene>
<keyword evidence="4" id="KW-1185">Reference proteome</keyword>
<reference evidence="3 4" key="1">
    <citation type="submission" date="2020-08" db="EMBL/GenBank/DDBJ databases">
        <title>Genomic Encyclopedia of Type Strains, Phase IV (KMG-IV): sequencing the most valuable type-strain genomes for metagenomic binning, comparative biology and taxonomic classification.</title>
        <authorList>
            <person name="Goeker M."/>
        </authorList>
    </citation>
    <scope>NUCLEOTIDE SEQUENCE [LARGE SCALE GENOMIC DNA]</scope>
    <source>
        <strain evidence="3 4">DSM 106146</strain>
    </source>
</reference>
<dbReference type="RefSeq" id="WP_183771122.1">
    <property type="nucleotide sequence ID" value="NZ_JACHFW010000001.1"/>
</dbReference>
<proteinExistence type="predicted"/>
<feature type="chain" id="PRO_5039144927" evidence="2">
    <location>
        <begin position="20"/>
        <end position="81"/>
    </location>
</feature>
<evidence type="ECO:0000256" key="1">
    <source>
        <dbReference type="SAM" id="MobiDB-lite"/>
    </source>
</evidence>
<feature type="region of interest" description="Disordered" evidence="1">
    <location>
        <begin position="27"/>
        <end position="53"/>
    </location>
</feature>
<dbReference type="PROSITE" id="PS51257">
    <property type="entry name" value="PROKAR_LIPOPROTEIN"/>
    <property type="match status" value="1"/>
</dbReference>
<dbReference type="Proteomes" id="UP000543642">
    <property type="component" value="Unassembled WGS sequence"/>
</dbReference>
<keyword evidence="2" id="KW-0732">Signal</keyword>
<protein>
    <submittedName>
        <fullName evidence="3">Uncharacterized lipoprotein YehR (DUF1307 family)</fullName>
    </submittedName>
</protein>
<evidence type="ECO:0000256" key="2">
    <source>
        <dbReference type="SAM" id="SignalP"/>
    </source>
</evidence>
<organism evidence="3 4">
    <name type="scientific">Catenibacillus scindens</name>
    <dbReference type="NCBI Taxonomy" id="673271"/>
    <lineage>
        <taxon>Bacteria</taxon>
        <taxon>Bacillati</taxon>
        <taxon>Bacillota</taxon>
        <taxon>Clostridia</taxon>
        <taxon>Lachnospirales</taxon>
        <taxon>Lachnospiraceae</taxon>
        <taxon>Catenibacillus</taxon>
    </lineage>
</organism>
<evidence type="ECO:0000313" key="4">
    <source>
        <dbReference type="Proteomes" id="UP000543642"/>
    </source>
</evidence>
<name>A0A7W8H935_9FIRM</name>
<feature type="compositionally biased region" description="Polar residues" evidence="1">
    <location>
        <begin position="27"/>
        <end position="43"/>
    </location>
</feature>